<evidence type="ECO:0000259" key="9">
    <source>
        <dbReference type="Pfam" id="PF13844"/>
    </source>
</evidence>
<evidence type="ECO:0000256" key="2">
    <source>
        <dbReference type="ARBA" id="ARBA00005386"/>
    </source>
</evidence>
<dbReference type="Pfam" id="PF14559">
    <property type="entry name" value="TPR_19"/>
    <property type="match status" value="1"/>
</dbReference>
<dbReference type="Proteomes" id="UP000280346">
    <property type="component" value="Unassembled WGS sequence"/>
</dbReference>
<evidence type="ECO:0000256" key="4">
    <source>
        <dbReference type="ARBA" id="ARBA00022676"/>
    </source>
</evidence>
<dbReference type="Gene3D" id="3.40.50.11380">
    <property type="match status" value="1"/>
</dbReference>
<dbReference type="EMBL" id="RZIJ01000003">
    <property type="protein sequence ID" value="RUQ74589.1"/>
    <property type="molecule type" value="Genomic_DNA"/>
</dbReference>
<feature type="repeat" description="TPR" evidence="8">
    <location>
        <begin position="208"/>
        <end position="241"/>
    </location>
</feature>
<comment type="similarity">
    <text evidence="2">Belongs to the glycosyltransferase 41 family. O-GlcNAc transferase subfamily.</text>
</comment>
<evidence type="ECO:0000313" key="10">
    <source>
        <dbReference type="EMBL" id="RUQ74589.1"/>
    </source>
</evidence>
<dbReference type="SUPFAM" id="SSF53756">
    <property type="entry name" value="UDP-Glycosyltransferase/glycogen phosphorylase"/>
    <property type="match status" value="1"/>
</dbReference>
<proteinExistence type="inferred from homology"/>
<dbReference type="OrthoDB" id="146908at2"/>
<protein>
    <recommendedName>
        <fullName evidence="3">protein O-GlcNAc transferase</fullName>
        <ecNumber evidence="3">2.4.1.255</ecNumber>
    </recommendedName>
</protein>
<comment type="pathway">
    <text evidence="1">Protein modification; protein glycosylation.</text>
</comment>
<dbReference type="SUPFAM" id="SSF48452">
    <property type="entry name" value="TPR-like"/>
    <property type="match status" value="3"/>
</dbReference>
<comment type="caution">
    <text evidence="10">The sequence shown here is derived from an EMBL/GenBank/DDBJ whole genome shotgun (WGS) entry which is preliminary data.</text>
</comment>
<accession>A0A433JD29</accession>
<dbReference type="SMART" id="SM00028">
    <property type="entry name" value="TPR"/>
    <property type="match status" value="11"/>
</dbReference>
<evidence type="ECO:0000256" key="7">
    <source>
        <dbReference type="ARBA" id="ARBA00022803"/>
    </source>
</evidence>
<dbReference type="GO" id="GO:0097363">
    <property type="term" value="F:protein O-acetylglucosaminyltransferase activity"/>
    <property type="evidence" value="ECO:0007669"/>
    <property type="project" value="UniProtKB-EC"/>
</dbReference>
<keyword evidence="11" id="KW-1185">Reference proteome</keyword>
<dbReference type="AlphaFoldDB" id="A0A433JD29"/>
<evidence type="ECO:0000256" key="8">
    <source>
        <dbReference type="PROSITE-ProRule" id="PRU00339"/>
    </source>
</evidence>
<evidence type="ECO:0000313" key="11">
    <source>
        <dbReference type="Proteomes" id="UP000280346"/>
    </source>
</evidence>
<sequence length="897" mass="96796">MATIAEALAIAADHHQAGRLAEADALYRRILEADPENAPALHLLGVLAAQCNAFEAAAELIGQAIRQDAGVADYHRHHAMALDRLGRTEEAARSYAAAAELAPGHADTLFNLGVLLDRLGRRDEAADVYGRVLTGAPRHAQAAVNRGMALRAQGRVEEAVDSFALAGRSDPGFGMAWYQQSLALAALGRTADSAVALRLAVLADPSLTGAHVNLGNLAQAAGDGSAAVRHYRHALRLDPGQTGAWRGLAQQLHGQGALSAAAHAFAEAIRLGGGEPLLWDALGICRLASGDAPGAVRAFQAWTTAEPADSEAQFALSVAAKRTDPAVAERACVRTARLAAMDHRPWVNLALLRLALGRPGDALVPLRMVAALRPELFEPWFNLGLCLRALERGGEGVDAYRRALLLQPDDIGASFNRAFDLQELGWIEAATAGHHHTLVLDPAHLDSLSNLAVMMRVSGGHKDMAAAHRRALSLQPDSVAAHRSLLTSTLYDPGWTEDRRHDERRRFEARHARPLYALAKPSTNDPDPKRRLRVGYLSADLREHPVARNLEPILANHDHDRFHVTAYAGVDRLDPMGERLKTHTDRWRPINDLGDAEVADLIRADRIDVLVSVAGGFDANRPLVAAHRPAPVQISLYDGASSGLSAVDAILTDRVMTPRNGAERFAERPVRLPTLFVYSPIDDAPDVAPSPMRTRGSVTFGSFNNPAKQSDAVLALWARVLKAVPESRLVLKYKNLYAAPALSGRVRDILAAEGVDPARLLTPAAVQERQHHLALYNGVDIALDPFPFCGATTSFEALWMGVPVVTLPGDSMMSRWSASLLSAIGMTELIARTPDEVVGIAAALAADPARLSALRRDLRGRMAAASFMDGRRKARQVERVYRALWRRWCATGAATRR</sequence>
<evidence type="ECO:0000256" key="1">
    <source>
        <dbReference type="ARBA" id="ARBA00004922"/>
    </source>
</evidence>
<keyword evidence="5" id="KW-0808">Transferase</keyword>
<dbReference type="PANTHER" id="PTHR44835:SF1">
    <property type="entry name" value="PROTEIN O-GLCNAC TRANSFERASE"/>
    <property type="match status" value="1"/>
</dbReference>
<dbReference type="Gene3D" id="1.25.40.10">
    <property type="entry name" value="Tetratricopeptide repeat domain"/>
    <property type="match status" value="3"/>
</dbReference>
<dbReference type="EC" id="2.4.1.255" evidence="3"/>
<dbReference type="InterPro" id="IPR051939">
    <property type="entry name" value="Glycosyltr_41/O-GlcNAc_trsf"/>
</dbReference>
<keyword evidence="4" id="KW-0328">Glycosyltransferase</keyword>
<gene>
    <name evidence="10" type="ORF">EJ913_05990</name>
</gene>
<dbReference type="RefSeq" id="WP_126995781.1">
    <property type="nucleotide sequence ID" value="NZ_JBNPXW010000006.1"/>
</dbReference>
<dbReference type="InterPro" id="IPR011990">
    <property type="entry name" value="TPR-like_helical_dom_sf"/>
</dbReference>
<evidence type="ECO:0000256" key="3">
    <source>
        <dbReference type="ARBA" id="ARBA00011970"/>
    </source>
</evidence>
<evidence type="ECO:0000256" key="6">
    <source>
        <dbReference type="ARBA" id="ARBA00022737"/>
    </source>
</evidence>
<dbReference type="Gene3D" id="3.40.50.2000">
    <property type="entry name" value="Glycogen Phosphorylase B"/>
    <property type="match status" value="1"/>
</dbReference>
<dbReference type="Pfam" id="PF13844">
    <property type="entry name" value="Glyco_transf_41"/>
    <property type="match status" value="2"/>
</dbReference>
<evidence type="ECO:0000256" key="5">
    <source>
        <dbReference type="ARBA" id="ARBA00022679"/>
    </source>
</evidence>
<name>A0A433JD29_9PROT</name>
<organism evidence="10 11">
    <name type="scientific">Azospirillum doebereinerae</name>
    <dbReference type="NCBI Taxonomy" id="92933"/>
    <lineage>
        <taxon>Bacteria</taxon>
        <taxon>Pseudomonadati</taxon>
        <taxon>Pseudomonadota</taxon>
        <taxon>Alphaproteobacteria</taxon>
        <taxon>Rhodospirillales</taxon>
        <taxon>Azospirillaceae</taxon>
        <taxon>Azospirillum</taxon>
    </lineage>
</organism>
<keyword evidence="7 8" id="KW-0802">TPR repeat</keyword>
<keyword evidence="6" id="KW-0677">Repeat</keyword>
<dbReference type="PROSITE" id="PS50005">
    <property type="entry name" value="TPR"/>
    <property type="match status" value="3"/>
</dbReference>
<dbReference type="InterPro" id="IPR019734">
    <property type="entry name" value="TPR_rpt"/>
</dbReference>
<feature type="repeat" description="TPR" evidence="8">
    <location>
        <begin position="377"/>
        <end position="410"/>
    </location>
</feature>
<dbReference type="Pfam" id="PF13432">
    <property type="entry name" value="TPR_16"/>
    <property type="match status" value="2"/>
</dbReference>
<feature type="repeat" description="TPR" evidence="8">
    <location>
        <begin position="106"/>
        <end position="139"/>
    </location>
</feature>
<feature type="domain" description="O-GlcNAc transferase C-terminal" evidence="9">
    <location>
        <begin position="527"/>
        <end position="676"/>
    </location>
</feature>
<dbReference type="PANTHER" id="PTHR44835">
    <property type="entry name" value="UDP-N-ACETYLGLUCOSAMINE--PEPTIDE N-ACETYLGLUCOSAMINYLTRANSFERASE SPINDLY-RELATED"/>
    <property type="match status" value="1"/>
</dbReference>
<dbReference type="InterPro" id="IPR029489">
    <property type="entry name" value="OGT/SEC/SPY_C"/>
</dbReference>
<reference evidence="10 11" key="1">
    <citation type="submission" date="2018-12" db="EMBL/GenBank/DDBJ databases">
        <authorList>
            <person name="Yang Y."/>
        </authorList>
    </citation>
    <scope>NUCLEOTIDE SEQUENCE [LARGE SCALE GENOMIC DNA]</scope>
    <source>
        <strain evidence="10 11">GSF71</strain>
    </source>
</reference>
<feature type="domain" description="O-GlcNAc transferase C-terminal" evidence="9">
    <location>
        <begin position="697"/>
        <end position="871"/>
    </location>
</feature>